<dbReference type="RefSeq" id="WP_160843119.1">
    <property type="nucleotide sequence ID" value="NZ_WVHT01000001.1"/>
</dbReference>
<evidence type="ECO:0000313" key="1">
    <source>
        <dbReference type="EMBL" id="MXV49958.1"/>
    </source>
</evidence>
<dbReference type="AlphaFoldDB" id="A0A7K1Y7C2"/>
<dbReference type="EMBL" id="WVHT01000001">
    <property type="protein sequence ID" value="MXV49958.1"/>
    <property type="molecule type" value="Genomic_DNA"/>
</dbReference>
<protein>
    <submittedName>
        <fullName evidence="1">Uncharacterized protein</fullName>
    </submittedName>
</protein>
<sequence length="397" mass="43264">MKRNYLAFFILSVILTSQFYCKKEKSFNKYVASKQINQKDISFIDSSISKSDISLHIDKSQSRQIDIDKFSYLVVINVSGSLRSPFIGVEHKRIVLLNRSGIRTIYINNFISKDITESKKVDLAIANAYIHSLGNKVVDSISGVDGYLAYYNLAGKNVLNECIRNGLFTAPVATSVGWSTSNINTVSVCRDWYWVTYYPSGLVTEDLLFSDCDPPAGGDLPGGGSSSGGGSSGNPRSNISSNLSSNVLLCASSFNLKATASNWQAAYVTNYRYIFVGVLGGGTQKGTIVDYEVNFSFEVGLPFKIKNGTQDVYNPRRLITNAWNYAEQVVAEKITAGGYSSMTRIAAQVQIKKDLMSFAQTNINRNLGVNAATVGSLNTLTVADGVNAVYIGPNDCP</sequence>
<dbReference type="Proteomes" id="UP000466586">
    <property type="component" value="Unassembled WGS sequence"/>
</dbReference>
<accession>A0A7K1Y7C2</accession>
<gene>
    <name evidence="1" type="ORF">GS399_03165</name>
</gene>
<comment type="caution">
    <text evidence="1">The sequence shown here is derived from an EMBL/GenBank/DDBJ whole genome shotgun (WGS) entry which is preliminary data.</text>
</comment>
<organism evidence="1 2">
    <name type="scientific">Hufsiella arboris</name>
    <dbReference type="NCBI Taxonomy" id="2695275"/>
    <lineage>
        <taxon>Bacteria</taxon>
        <taxon>Pseudomonadati</taxon>
        <taxon>Bacteroidota</taxon>
        <taxon>Sphingobacteriia</taxon>
        <taxon>Sphingobacteriales</taxon>
        <taxon>Sphingobacteriaceae</taxon>
        <taxon>Hufsiella</taxon>
    </lineage>
</organism>
<evidence type="ECO:0000313" key="2">
    <source>
        <dbReference type="Proteomes" id="UP000466586"/>
    </source>
</evidence>
<name>A0A7K1Y7C2_9SPHI</name>
<reference evidence="1 2" key="1">
    <citation type="submission" date="2019-11" db="EMBL/GenBank/DDBJ databases">
        <title>Pedobacter sp. HMF7647 Genome sequencing and assembly.</title>
        <authorList>
            <person name="Kang H."/>
            <person name="Kim H."/>
            <person name="Joh K."/>
        </authorList>
    </citation>
    <scope>NUCLEOTIDE SEQUENCE [LARGE SCALE GENOMIC DNA]</scope>
    <source>
        <strain evidence="1 2">HMF7647</strain>
    </source>
</reference>
<keyword evidence="2" id="KW-1185">Reference proteome</keyword>
<proteinExistence type="predicted"/>